<name>A0A1V9ZJW1_ACHHY</name>
<evidence type="ECO:0000313" key="2">
    <source>
        <dbReference type="Proteomes" id="UP000243579"/>
    </source>
</evidence>
<comment type="caution">
    <text evidence="1">The sequence shown here is derived from an EMBL/GenBank/DDBJ whole genome shotgun (WGS) entry which is preliminary data.</text>
</comment>
<protein>
    <submittedName>
        <fullName evidence="1">Uncharacterized protein</fullName>
    </submittedName>
</protein>
<dbReference type="EMBL" id="JNBR01000088">
    <property type="protein sequence ID" value="OQR98279.1"/>
    <property type="molecule type" value="Genomic_DNA"/>
</dbReference>
<proteinExistence type="predicted"/>
<organism evidence="1 2">
    <name type="scientific">Achlya hypogyna</name>
    <name type="common">Oomycete</name>
    <name type="synonym">Protoachlya hypogyna</name>
    <dbReference type="NCBI Taxonomy" id="1202772"/>
    <lineage>
        <taxon>Eukaryota</taxon>
        <taxon>Sar</taxon>
        <taxon>Stramenopiles</taxon>
        <taxon>Oomycota</taxon>
        <taxon>Saprolegniomycetes</taxon>
        <taxon>Saprolegniales</taxon>
        <taxon>Achlyaceae</taxon>
        <taxon>Achlya</taxon>
    </lineage>
</organism>
<reference evidence="1 2" key="1">
    <citation type="journal article" date="2014" name="Genome Biol. Evol.">
        <title>The secreted proteins of Achlya hypogyna and Thraustotheca clavata identify the ancestral oomycete secretome and reveal gene acquisitions by horizontal gene transfer.</title>
        <authorList>
            <person name="Misner I."/>
            <person name="Blouin N."/>
            <person name="Leonard G."/>
            <person name="Richards T.A."/>
            <person name="Lane C.E."/>
        </authorList>
    </citation>
    <scope>NUCLEOTIDE SEQUENCE [LARGE SCALE GENOMIC DNA]</scope>
    <source>
        <strain evidence="1 2">ATCC 48635</strain>
    </source>
</reference>
<evidence type="ECO:0000313" key="1">
    <source>
        <dbReference type="EMBL" id="OQR98279.1"/>
    </source>
</evidence>
<gene>
    <name evidence="1" type="ORF">ACHHYP_08940</name>
</gene>
<dbReference type="Proteomes" id="UP000243579">
    <property type="component" value="Unassembled WGS sequence"/>
</dbReference>
<keyword evidence="2" id="KW-1185">Reference proteome</keyword>
<dbReference type="AlphaFoldDB" id="A0A1V9ZJW1"/>
<accession>A0A1V9ZJW1</accession>
<sequence>MSLLTTPQAYTGPTLRSVADLATWRQAFLRHARLLHIAEYYATPAFVSPYLTDHISPVQLHSIVTAAGANEASTRSAIAAACAGIQQRLRQFALDFLAAATRVWV</sequence>